<reference evidence="1" key="2">
    <citation type="journal article" date="2014" name="ISME J.">
        <title>Microbial stratification in low pH oxic and suboxic macroscopic growths along an acid mine drainage.</title>
        <authorList>
            <person name="Mendez-Garcia C."/>
            <person name="Mesa V."/>
            <person name="Sprenger R.R."/>
            <person name="Richter M."/>
            <person name="Diez M.S."/>
            <person name="Solano J."/>
            <person name="Bargiela R."/>
            <person name="Golyshina O.V."/>
            <person name="Manteca A."/>
            <person name="Ramos J.L."/>
            <person name="Gallego J.R."/>
            <person name="Llorente I."/>
            <person name="Martins Dos Santos V.A."/>
            <person name="Jensen O.N."/>
            <person name="Pelaez A.I."/>
            <person name="Sanchez J."/>
            <person name="Ferrer M."/>
        </authorList>
    </citation>
    <scope>NUCLEOTIDE SEQUENCE</scope>
</reference>
<comment type="caution">
    <text evidence="1">The sequence shown here is derived from an EMBL/GenBank/DDBJ whole genome shotgun (WGS) entry which is preliminary data.</text>
</comment>
<organism evidence="1">
    <name type="scientific">mine drainage metagenome</name>
    <dbReference type="NCBI Taxonomy" id="410659"/>
    <lineage>
        <taxon>unclassified sequences</taxon>
        <taxon>metagenomes</taxon>
        <taxon>ecological metagenomes</taxon>
    </lineage>
</organism>
<dbReference type="PANTHER" id="PTHR43975">
    <property type="entry name" value="ZGC:101858"/>
    <property type="match status" value="1"/>
</dbReference>
<protein>
    <submittedName>
        <fullName evidence="1">Short-chain dehydrogenase/reductase SDR</fullName>
    </submittedName>
</protein>
<reference evidence="1" key="1">
    <citation type="submission" date="2013-08" db="EMBL/GenBank/DDBJ databases">
        <authorList>
            <person name="Mendez C."/>
            <person name="Richter M."/>
            <person name="Ferrer M."/>
            <person name="Sanchez J."/>
        </authorList>
    </citation>
    <scope>NUCLEOTIDE SEQUENCE</scope>
</reference>
<dbReference type="Pfam" id="PF00106">
    <property type="entry name" value="adh_short"/>
    <property type="match status" value="1"/>
</dbReference>
<dbReference type="EMBL" id="AUZY01009544">
    <property type="protein sequence ID" value="EQD41717.1"/>
    <property type="molecule type" value="Genomic_DNA"/>
</dbReference>
<dbReference type="PANTHER" id="PTHR43975:SF2">
    <property type="entry name" value="EG:BACR7A4.14 PROTEIN-RELATED"/>
    <property type="match status" value="1"/>
</dbReference>
<feature type="non-terminal residue" evidence="1">
    <location>
        <position position="1"/>
    </location>
</feature>
<gene>
    <name evidence="1" type="ORF">B1B_14408</name>
</gene>
<dbReference type="Gene3D" id="3.40.50.720">
    <property type="entry name" value="NAD(P)-binding Rossmann-like Domain"/>
    <property type="match status" value="1"/>
</dbReference>
<dbReference type="InterPro" id="IPR002347">
    <property type="entry name" value="SDR_fam"/>
</dbReference>
<name>T0ZC84_9ZZZZ</name>
<accession>T0ZC84</accession>
<dbReference type="SUPFAM" id="SSF51735">
    <property type="entry name" value="NAD(P)-binding Rossmann-fold domains"/>
    <property type="match status" value="1"/>
</dbReference>
<evidence type="ECO:0000313" key="1">
    <source>
        <dbReference type="EMBL" id="EQD41717.1"/>
    </source>
</evidence>
<proteinExistence type="predicted"/>
<dbReference type="AlphaFoldDB" id="T0ZC84"/>
<feature type="non-terminal residue" evidence="1">
    <location>
        <position position="160"/>
    </location>
</feature>
<dbReference type="PRINTS" id="PR00081">
    <property type="entry name" value="GDHRDH"/>
</dbReference>
<dbReference type="InterPro" id="IPR036291">
    <property type="entry name" value="NAD(P)-bd_dom_sf"/>
</dbReference>
<sequence length="160" mass="17187">TLDSQVSDYHALLDYDAPADLLADRVILITGAAHGIGHAVALRYARHGAQLVLLDWDRAGLETLADRIAAQGSAEPVLCPADLSGITIGGVREITDRIGERFGRLDGLLNNAAWIGALAPFEHYPPATWTKAMNINLAAPFFLTQWCMPLLHKAPDPVVG</sequence>